<evidence type="ECO:0000313" key="2">
    <source>
        <dbReference type="Proteomes" id="UP000789572"/>
    </source>
</evidence>
<feature type="non-terminal residue" evidence="1">
    <location>
        <position position="50"/>
    </location>
</feature>
<feature type="non-terminal residue" evidence="1">
    <location>
        <position position="1"/>
    </location>
</feature>
<accession>A0A9N9ELM9</accession>
<dbReference type="AlphaFoldDB" id="A0A9N9ELM9"/>
<gene>
    <name evidence="1" type="ORF">POCULU_LOCUS11271</name>
</gene>
<sequence>FISIKGKFANNSASGKLIIDSIPSGPFQAEIPLLGKIDISCNVDVQIEHG</sequence>
<organism evidence="1 2">
    <name type="scientific">Paraglomus occultum</name>
    <dbReference type="NCBI Taxonomy" id="144539"/>
    <lineage>
        <taxon>Eukaryota</taxon>
        <taxon>Fungi</taxon>
        <taxon>Fungi incertae sedis</taxon>
        <taxon>Mucoromycota</taxon>
        <taxon>Glomeromycotina</taxon>
        <taxon>Glomeromycetes</taxon>
        <taxon>Paraglomerales</taxon>
        <taxon>Paraglomeraceae</taxon>
        <taxon>Paraglomus</taxon>
    </lineage>
</organism>
<evidence type="ECO:0000313" key="1">
    <source>
        <dbReference type="EMBL" id="CAG8676694.1"/>
    </source>
</evidence>
<proteinExistence type="predicted"/>
<reference evidence="1" key="1">
    <citation type="submission" date="2021-06" db="EMBL/GenBank/DDBJ databases">
        <authorList>
            <person name="Kallberg Y."/>
            <person name="Tangrot J."/>
            <person name="Rosling A."/>
        </authorList>
    </citation>
    <scope>NUCLEOTIDE SEQUENCE</scope>
    <source>
        <strain evidence="1">IA702</strain>
    </source>
</reference>
<keyword evidence="2" id="KW-1185">Reference proteome</keyword>
<comment type="caution">
    <text evidence="1">The sequence shown here is derived from an EMBL/GenBank/DDBJ whole genome shotgun (WGS) entry which is preliminary data.</text>
</comment>
<dbReference type="EMBL" id="CAJVPJ010007634">
    <property type="protein sequence ID" value="CAG8676694.1"/>
    <property type="molecule type" value="Genomic_DNA"/>
</dbReference>
<name>A0A9N9ELM9_9GLOM</name>
<protein>
    <submittedName>
        <fullName evidence="1">6278_t:CDS:1</fullName>
    </submittedName>
</protein>
<dbReference type="Proteomes" id="UP000789572">
    <property type="component" value="Unassembled WGS sequence"/>
</dbReference>